<dbReference type="AlphaFoldDB" id="A0A345ZA75"/>
<evidence type="ECO:0000256" key="2">
    <source>
        <dbReference type="ARBA" id="ARBA00023043"/>
    </source>
</evidence>
<dbReference type="PANTHER" id="PTHR24189:SF71">
    <property type="entry name" value="ANKYRIN REPEAT DOMAIN 39"/>
    <property type="match status" value="1"/>
</dbReference>
<dbReference type="PROSITE" id="PS50088">
    <property type="entry name" value="ANK_REPEAT"/>
    <property type="match status" value="3"/>
</dbReference>
<dbReference type="Proteomes" id="UP000254834">
    <property type="component" value="Chromosome"/>
</dbReference>
<feature type="repeat" description="ANK" evidence="3">
    <location>
        <begin position="189"/>
        <end position="221"/>
    </location>
</feature>
<dbReference type="Pfam" id="PF12796">
    <property type="entry name" value="Ank_2"/>
    <property type="match status" value="1"/>
</dbReference>
<dbReference type="InterPro" id="IPR036770">
    <property type="entry name" value="Ankyrin_rpt-contain_sf"/>
</dbReference>
<accession>A0A345ZA75</accession>
<dbReference type="OrthoDB" id="5657095at2"/>
<dbReference type="InterPro" id="IPR050745">
    <property type="entry name" value="Multifunctional_regulatory"/>
</dbReference>
<evidence type="ECO:0000256" key="3">
    <source>
        <dbReference type="PROSITE-ProRule" id="PRU00023"/>
    </source>
</evidence>
<keyword evidence="2 3" id="KW-0040">ANK repeat</keyword>
<name>A0A345ZA75_9BACT</name>
<feature type="chain" id="PRO_5016806402" evidence="5">
    <location>
        <begin position="26"/>
        <end position="292"/>
    </location>
</feature>
<dbReference type="EMBL" id="CP025544">
    <property type="protein sequence ID" value="AXK60192.1"/>
    <property type="molecule type" value="Genomic_DNA"/>
</dbReference>
<keyword evidence="4" id="KW-1133">Transmembrane helix</keyword>
<dbReference type="KEGG" id="cdes:C0J27_00305"/>
<keyword evidence="1" id="KW-0677">Repeat</keyword>
<keyword evidence="4" id="KW-0472">Membrane</keyword>
<dbReference type="SUPFAM" id="SSF48403">
    <property type="entry name" value="Ankyrin repeat"/>
    <property type="match status" value="1"/>
</dbReference>
<keyword evidence="5" id="KW-0732">Signal</keyword>
<keyword evidence="4" id="KW-0812">Transmembrane</keyword>
<reference evidence="6 7" key="1">
    <citation type="submission" date="2017-12" db="EMBL/GenBank/DDBJ databases">
        <title>Chromulinavorax destructans is a abundant pathogen of dominant heterotrophic picoflagllates.</title>
        <authorList>
            <person name="Deeg C.M."/>
            <person name="Zimmer M."/>
            <person name="Suttle C.A."/>
        </authorList>
    </citation>
    <scope>NUCLEOTIDE SEQUENCE [LARGE SCALE GENOMIC DNA]</scope>
    <source>
        <strain evidence="6 7">SeV1</strain>
    </source>
</reference>
<dbReference type="PANTHER" id="PTHR24189">
    <property type="entry name" value="MYOTROPHIN"/>
    <property type="match status" value="1"/>
</dbReference>
<dbReference type="PROSITE" id="PS50297">
    <property type="entry name" value="ANK_REP_REGION"/>
    <property type="match status" value="2"/>
</dbReference>
<feature type="repeat" description="ANK" evidence="3">
    <location>
        <begin position="158"/>
        <end position="188"/>
    </location>
</feature>
<evidence type="ECO:0000256" key="4">
    <source>
        <dbReference type="SAM" id="Phobius"/>
    </source>
</evidence>
<sequence>MTIIMKKIHISLLLMLSLQVMSIDAAQASSQNVELARQVMINNTVKNLTYLTDGFNFLQTQNLVGISFHDFLEQHVSHDEHEDEEMNLDQVIIDAENILTDTMKDRFLQTLDTSLQERKNINQFDDPVFLYVMQYKDDDIRDMVHLWLYEWNNTKDKLGTTQLHYAIYLPDIARMLIDAGADVNTQDENGIAPLHKAVKWNLPETTGMLIDACADVNIQNRDGETPLHIAASLNRINVAKMLILAGADIHTQNKDGRTAFTIVLINNDIVLYVIAMMNIAYMVMQFDWTFEE</sequence>
<keyword evidence="7" id="KW-1185">Reference proteome</keyword>
<protein>
    <submittedName>
        <fullName evidence="6">Uncharacterized protein</fullName>
    </submittedName>
</protein>
<gene>
    <name evidence="6" type="ORF">C0J27_00305</name>
</gene>
<dbReference type="InterPro" id="IPR002110">
    <property type="entry name" value="Ankyrin_rpt"/>
</dbReference>
<organism evidence="6 7">
    <name type="scientific">Candidatus Chromulinivorax destructor</name>
    <dbReference type="NCBI Taxonomy" id="2066483"/>
    <lineage>
        <taxon>Bacteria</taxon>
        <taxon>Candidatus Babelota</taxon>
        <taxon>Candidatus Babeliae</taxon>
        <taxon>Candidatus Babeliales</taxon>
        <taxon>Candidatus Chromulinivoraceae</taxon>
        <taxon>Candidatus Chromulinivorax</taxon>
    </lineage>
</organism>
<feature type="transmembrane region" description="Helical" evidence="4">
    <location>
        <begin position="269"/>
        <end position="290"/>
    </location>
</feature>
<evidence type="ECO:0000256" key="5">
    <source>
        <dbReference type="SAM" id="SignalP"/>
    </source>
</evidence>
<dbReference type="Gene3D" id="1.25.40.20">
    <property type="entry name" value="Ankyrin repeat-containing domain"/>
    <property type="match status" value="1"/>
</dbReference>
<evidence type="ECO:0000256" key="1">
    <source>
        <dbReference type="ARBA" id="ARBA00022737"/>
    </source>
</evidence>
<dbReference type="GO" id="GO:0005737">
    <property type="term" value="C:cytoplasm"/>
    <property type="evidence" value="ECO:0007669"/>
    <property type="project" value="TreeGrafter"/>
</dbReference>
<feature type="repeat" description="ANK" evidence="3">
    <location>
        <begin position="222"/>
        <end position="254"/>
    </location>
</feature>
<proteinExistence type="predicted"/>
<evidence type="ECO:0000313" key="6">
    <source>
        <dbReference type="EMBL" id="AXK60192.1"/>
    </source>
</evidence>
<feature type="signal peptide" evidence="5">
    <location>
        <begin position="1"/>
        <end position="25"/>
    </location>
</feature>
<evidence type="ECO:0000313" key="7">
    <source>
        <dbReference type="Proteomes" id="UP000254834"/>
    </source>
</evidence>
<dbReference type="SMART" id="SM00248">
    <property type="entry name" value="ANK"/>
    <property type="match status" value="3"/>
</dbReference>